<dbReference type="InterPro" id="IPR020094">
    <property type="entry name" value="TruA/RsuA/RluB/E/F_N"/>
</dbReference>
<sequence>MSSLQRYHLAASIVCILLFLPINNSNAFSTAPEPIRINKVLKKTHSRRQADQLIADGRLSVNNEPVHSAGQRVIPYQDVIRLDGKIVEGWEKLNYFSSDDSQQSTPTTIQHKASQPVFEYIKYWKPIGVTCTTDRRIKDNLIDALLYDGCNPKSRIFPVGRLDKDTSGIILMTSDGRLPNASLRGKYKHPKTYMVKANRPVSESDIQQLREGVVITTVAQRDGNRSKPLTAPTLPCDVRLVQSQYASRQNLDSRILEITLVEGRNRQIRKMMEALGYRVLGLHRKEFMGITLDGLDGEGDWSCLSESEMDIVQKVLDRAECDDVASDDDDMGDDW</sequence>
<dbReference type="GO" id="GO:0006364">
    <property type="term" value="P:rRNA processing"/>
    <property type="evidence" value="ECO:0007669"/>
    <property type="project" value="UniProtKB-ARBA"/>
</dbReference>
<dbReference type="InterPro" id="IPR002942">
    <property type="entry name" value="S4_RNA-bd"/>
</dbReference>
<evidence type="ECO:0000313" key="7">
    <source>
        <dbReference type="Proteomes" id="UP001530400"/>
    </source>
</evidence>
<keyword evidence="4" id="KW-0732">Signal</keyword>
<keyword evidence="3" id="KW-0694">RNA-binding</keyword>
<evidence type="ECO:0000256" key="3">
    <source>
        <dbReference type="PROSITE-ProRule" id="PRU00182"/>
    </source>
</evidence>
<feature type="domain" description="RNA-binding S4" evidence="5">
    <location>
        <begin position="35"/>
        <end position="96"/>
    </location>
</feature>
<dbReference type="AlphaFoldDB" id="A0ABD3NM10"/>
<evidence type="ECO:0000256" key="1">
    <source>
        <dbReference type="ARBA" id="ARBA00008348"/>
    </source>
</evidence>
<dbReference type="Proteomes" id="UP001530400">
    <property type="component" value="Unassembled WGS sequence"/>
</dbReference>
<organism evidence="6 7">
    <name type="scientific">Cyclotella atomus</name>
    <dbReference type="NCBI Taxonomy" id="382360"/>
    <lineage>
        <taxon>Eukaryota</taxon>
        <taxon>Sar</taxon>
        <taxon>Stramenopiles</taxon>
        <taxon>Ochrophyta</taxon>
        <taxon>Bacillariophyta</taxon>
        <taxon>Coscinodiscophyceae</taxon>
        <taxon>Thalassiosirophycidae</taxon>
        <taxon>Stephanodiscales</taxon>
        <taxon>Stephanodiscaceae</taxon>
        <taxon>Cyclotella</taxon>
    </lineage>
</organism>
<dbReference type="InterPro" id="IPR000748">
    <property type="entry name" value="PsdUridine_synth_RsuA/RluB/E/F"/>
</dbReference>
<feature type="chain" id="PRO_5044853679" description="RNA-binding S4 domain-containing protein" evidence="4">
    <location>
        <begin position="28"/>
        <end position="335"/>
    </location>
</feature>
<dbReference type="GO" id="GO:0009982">
    <property type="term" value="F:pseudouridine synthase activity"/>
    <property type="evidence" value="ECO:0007669"/>
    <property type="project" value="UniProtKB-ARBA"/>
</dbReference>
<dbReference type="PROSITE" id="PS50889">
    <property type="entry name" value="S4"/>
    <property type="match status" value="1"/>
</dbReference>
<dbReference type="PANTHER" id="PTHR47683">
    <property type="entry name" value="PSEUDOURIDINE SYNTHASE FAMILY PROTEIN-RELATED"/>
    <property type="match status" value="1"/>
</dbReference>
<gene>
    <name evidence="6" type="ORF">ACHAWO_000817</name>
</gene>
<keyword evidence="7" id="KW-1185">Reference proteome</keyword>
<dbReference type="SUPFAM" id="SSF55174">
    <property type="entry name" value="Alpha-L RNA-binding motif"/>
    <property type="match status" value="1"/>
</dbReference>
<dbReference type="SMART" id="SM00363">
    <property type="entry name" value="S4"/>
    <property type="match status" value="1"/>
</dbReference>
<name>A0ABD3NM10_9STRA</name>
<dbReference type="SUPFAM" id="SSF55120">
    <property type="entry name" value="Pseudouridine synthase"/>
    <property type="match status" value="1"/>
</dbReference>
<evidence type="ECO:0000313" key="6">
    <source>
        <dbReference type="EMBL" id="KAL3775731.1"/>
    </source>
</evidence>
<dbReference type="InterPro" id="IPR006145">
    <property type="entry name" value="PsdUridine_synth_RsuA/RluA"/>
</dbReference>
<reference evidence="6 7" key="1">
    <citation type="submission" date="2024-10" db="EMBL/GenBank/DDBJ databases">
        <title>Updated reference genomes for cyclostephanoid diatoms.</title>
        <authorList>
            <person name="Roberts W.R."/>
            <person name="Alverson A.J."/>
        </authorList>
    </citation>
    <scope>NUCLEOTIDE SEQUENCE [LARGE SCALE GENOMIC DNA]</scope>
    <source>
        <strain evidence="6 7">AJA010-31</strain>
    </source>
</reference>
<protein>
    <recommendedName>
        <fullName evidence="5">RNA-binding S4 domain-containing protein</fullName>
    </recommendedName>
</protein>
<dbReference type="PANTHER" id="PTHR47683:SF2">
    <property type="entry name" value="RNA-BINDING S4 DOMAIN-CONTAINING PROTEIN"/>
    <property type="match status" value="1"/>
</dbReference>
<dbReference type="Gene3D" id="3.10.290.10">
    <property type="entry name" value="RNA-binding S4 domain"/>
    <property type="match status" value="1"/>
</dbReference>
<dbReference type="Pfam" id="PF01479">
    <property type="entry name" value="S4"/>
    <property type="match status" value="1"/>
</dbReference>
<feature type="signal peptide" evidence="4">
    <location>
        <begin position="1"/>
        <end position="27"/>
    </location>
</feature>
<dbReference type="EMBL" id="JALLPJ020001139">
    <property type="protein sequence ID" value="KAL3775731.1"/>
    <property type="molecule type" value="Genomic_DNA"/>
</dbReference>
<dbReference type="InterPro" id="IPR020103">
    <property type="entry name" value="PsdUridine_synth_cat_dom_sf"/>
</dbReference>
<dbReference type="InterPro" id="IPR018496">
    <property type="entry name" value="PsdUridine_synth_RsuA/RluB_CS"/>
</dbReference>
<dbReference type="Gene3D" id="3.30.70.580">
    <property type="entry name" value="Pseudouridine synthase I, catalytic domain, N-terminal subdomain"/>
    <property type="match status" value="1"/>
</dbReference>
<keyword evidence="2" id="KW-0413">Isomerase</keyword>
<dbReference type="InterPro" id="IPR050343">
    <property type="entry name" value="RsuA_PseudoU_synthase"/>
</dbReference>
<dbReference type="GO" id="GO:0003723">
    <property type="term" value="F:RNA binding"/>
    <property type="evidence" value="ECO:0007669"/>
    <property type="project" value="UniProtKB-KW"/>
</dbReference>
<evidence type="ECO:0000256" key="4">
    <source>
        <dbReference type="SAM" id="SignalP"/>
    </source>
</evidence>
<dbReference type="NCBIfam" id="TIGR00093">
    <property type="entry name" value="pseudouridine synthase"/>
    <property type="match status" value="1"/>
</dbReference>
<dbReference type="InterPro" id="IPR036986">
    <property type="entry name" value="S4_RNA-bd_sf"/>
</dbReference>
<evidence type="ECO:0000259" key="5">
    <source>
        <dbReference type="SMART" id="SM00363"/>
    </source>
</evidence>
<proteinExistence type="inferred from homology"/>
<dbReference type="InterPro" id="IPR042092">
    <property type="entry name" value="PsdUridine_s_RsuA/RluB/E/F_cat"/>
</dbReference>
<accession>A0ABD3NM10</accession>
<comment type="similarity">
    <text evidence="1">Belongs to the pseudouridine synthase RsuA family.</text>
</comment>
<dbReference type="Gene3D" id="3.30.70.1560">
    <property type="entry name" value="Alpha-L RNA-binding motif"/>
    <property type="match status" value="1"/>
</dbReference>
<comment type="caution">
    <text evidence="6">The sequence shown here is derived from an EMBL/GenBank/DDBJ whole genome shotgun (WGS) entry which is preliminary data.</text>
</comment>
<dbReference type="PROSITE" id="PS01149">
    <property type="entry name" value="PSI_RSU"/>
    <property type="match status" value="1"/>
</dbReference>
<dbReference type="Pfam" id="PF00849">
    <property type="entry name" value="PseudoU_synth_2"/>
    <property type="match status" value="1"/>
</dbReference>
<dbReference type="CDD" id="cd00165">
    <property type="entry name" value="S4"/>
    <property type="match status" value="1"/>
</dbReference>
<evidence type="ECO:0000256" key="2">
    <source>
        <dbReference type="ARBA" id="ARBA00023235"/>
    </source>
</evidence>